<feature type="region of interest" description="Disordered" evidence="1">
    <location>
        <begin position="1"/>
        <end position="152"/>
    </location>
</feature>
<dbReference type="AlphaFoldDB" id="A0A9P4GS52"/>
<evidence type="ECO:0000313" key="3">
    <source>
        <dbReference type="Proteomes" id="UP000800039"/>
    </source>
</evidence>
<feature type="compositionally biased region" description="Polar residues" evidence="1">
    <location>
        <begin position="128"/>
        <end position="144"/>
    </location>
</feature>
<protein>
    <submittedName>
        <fullName evidence="2">Uncharacterized protein</fullName>
    </submittedName>
</protein>
<dbReference type="RefSeq" id="XP_040792862.1">
    <property type="nucleotide sequence ID" value="XM_040931500.1"/>
</dbReference>
<proteinExistence type="predicted"/>
<evidence type="ECO:0000313" key="2">
    <source>
        <dbReference type="EMBL" id="KAF1850299.1"/>
    </source>
</evidence>
<feature type="compositionally biased region" description="Polar residues" evidence="1">
    <location>
        <begin position="1"/>
        <end position="13"/>
    </location>
</feature>
<accession>A0A9P4GS52</accession>
<dbReference type="EMBL" id="ML976614">
    <property type="protein sequence ID" value="KAF1850299.1"/>
    <property type="molecule type" value="Genomic_DNA"/>
</dbReference>
<sequence length="196" mass="21096">MYTSRVYSSSPDKNGSGNYYNTGGYSSSGYPSNNYATSAHSPSHPSAYTNSNAHKARDISPPRSPAEQPQYNVRGIYTEHRSVSPLGSSQFERSSESKSKTPSKDDRSRRTATASDARGVLSHERYNAQPSATQSSGGNASLSRCNAVRGRTPSRANTTISVTGEYGTSEARAGLARLPRTEANFRGGGFSSWETY</sequence>
<keyword evidence="3" id="KW-1185">Reference proteome</keyword>
<name>A0A9P4GS52_9PLEO</name>
<feature type="compositionally biased region" description="Basic and acidic residues" evidence="1">
    <location>
        <begin position="93"/>
        <end position="109"/>
    </location>
</feature>
<reference evidence="2" key="1">
    <citation type="submission" date="2020-01" db="EMBL/GenBank/DDBJ databases">
        <authorList>
            <consortium name="DOE Joint Genome Institute"/>
            <person name="Haridas S."/>
            <person name="Albert R."/>
            <person name="Binder M."/>
            <person name="Bloem J."/>
            <person name="Labutti K."/>
            <person name="Salamov A."/>
            <person name="Andreopoulos B."/>
            <person name="Baker S.E."/>
            <person name="Barry K."/>
            <person name="Bills G."/>
            <person name="Bluhm B.H."/>
            <person name="Cannon C."/>
            <person name="Castanera R."/>
            <person name="Culley D.E."/>
            <person name="Daum C."/>
            <person name="Ezra D."/>
            <person name="Gonzalez J.B."/>
            <person name="Henrissat B."/>
            <person name="Kuo A."/>
            <person name="Liang C."/>
            <person name="Lipzen A."/>
            <person name="Lutzoni F."/>
            <person name="Magnuson J."/>
            <person name="Mondo S."/>
            <person name="Nolan M."/>
            <person name="Ohm R."/>
            <person name="Pangilinan J."/>
            <person name="Park H.-J."/>
            <person name="Ramirez L."/>
            <person name="Alfaro M."/>
            <person name="Sun H."/>
            <person name="Tritt A."/>
            <person name="Yoshinaga Y."/>
            <person name="Zwiers L.-H."/>
            <person name="Turgeon B.G."/>
            <person name="Goodwin S.B."/>
            <person name="Spatafora J.W."/>
            <person name="Crous P.W."/>
            <person name="Grigoriev I.V."/>
        </authorList>
    </citation>
    <scope>NUCLEOTIDE SEQUENCE</scope>
    <source>
        <strain evidence="2">CBS 394.84</strain>
    </source>
</reference>
<gene>
    <name evidence="2" type="ORF">K460DRAFT_350372</name>
</gene>
<feature type="compositionally biased region" description="Low complexity" evidence="1">
    <location>
        <begin position="14"/>
        <end position="49"/>
    </location>
</feature>
<dbReference type="GeneID" id="63848752"/>
<evidence type="ECO:0000256" key="1">
    <source>
        <dbReference type="SAM" id="MobiDB-lite"/>
    </source>
</evidence>
<dbReference type="Proteomes" id="UP000800039">
    <property type="component" value="Unassembled WGS sequence"/>
</dbReference>
<organism evidence="2 3">
    <name type="scientific">Cucurbitaria berberidis CBS 394.84</name>
    <dbReference type="NCBI Taxonomy" id="1168544"/>
    <lineage>
        <taxon>Eukaryota</taxon>
        <taxon>Fungi</taxon>
        <taxon>Dikarya</taxon>
        <taxon>Ascomycota</taxon>
        <taxon>Pezizomycotina</taxon>
        <taxon>Dothideomycetes</taxon>
        <taxon>Pleosporomycetidae</taxon>
        <taxon>Pleosporales</taxon>
        <taxon>Pleosporineae</taxon>
        <taxon>Cucurbitariaceae</taxon>
        <taxon>Cucurbitaria</taxon>
    </lineage>
</organism>
<comment type="caution">
    <text evidence="2">The sequence shown here is derived from an EMBL/GenBank/DDBJ whole genome shotgun (WGS) entry which is preliminary data.</text>
</comment>